<keyword evidence="1" id="KW-1133">Transmembrane helix</keyword>
<sequence>MKKRIILILLFVLSFISIGPLVKADMGPKPSLKLMINSYSDKRLYIELLIKGNNREYEFDVLEERNDSFEYLKDFLVDKSYNGYVSATINNGAPFWSKYLESKGNSHYYNFGYRMPRTFKVMIYDLESNTMFITNEISVRAFDSSTTIDLSNLKVEKSDSLVIYDQNITIREVHNYWKTLSGLLVRLVLTVIIEVFVLFLFSYKKKASYVLVIITNLITQIILTFGLFIAIYYNGSFAYIAALIIGEILVLLSEIVIYRLYLKEHGKYRSLLYAVVANILSLVFSLLI</sequence>
<name>A0A449BEJ1_HAPAX</name>
<dbReference type="STRING" id="1278311.GCA_000428705_00223"/>
<dbReference type="AlphaFoldDB" id="A0A449BEJ1"/>
<accession>A0A449BEJ1</accession>
<gene>
    <name evidence="2" type="ORF">NCTC10138_01232</name>
</gene>
<keyword evidence="1" id="KW-0812">Transmembrane</keyword>
<keyword evidence="1" id="KW-0472">Membrane</keyword>
<dbReference type="EMBL" id="LR215048">
    <property type="protein sequence ID" value="VEU80845.1"/>
    <property type="molecule type" value="Genomic_DNA"/>
</dbReference>
<feature type="transmembrane region" description="Helical" evidence="1">
    <location>
        <begin position="237"/>
        <end position="258"/>
    </location>
</feature>
<evidence type="ECO:0000256" key="1">
    <source>
        <dbReference type="SAM" id="Phobius"/>
    </source>
</evidence>
<dbReference type="RefSeq" id="WP_026391101.1">
    <property type="nucleotide sequence ID" value="NZ_LR215048.1"/>
</dbReference>
<protein>
    <submittedName>
        <fullName evidence="2">Uncharacterized protein</fullName>
    </submittedName>
</protein>
<organism evidence="2 3">
    <name type="scientific">Haploplasma axanthum</name>
    <name type="common">Acholeplasma axanthum</name>
    <dbReference type="NCBI Taxonomy" id="29552"/>
    <lineage>
        <taxon>Bacteria</taxon>
        <taxon>Bacillati</taxon>
        <taxon>Mycoplasmatota</taxon>
        <taxon>Mollicutes</taxon>
        <taxon>Acholeplasmatales</taxon>
        <taxon>Acholeplasmataceae</taxon>
        <taxon>Haploplasma</taxon>
    </lineage>
</organism>
<feature type="transmembrane region" description="Helical" evidence="1">
    <location>
        <begin position="183"/>
        <end position="202"/>
    </location>
</feature>
<keyword evidence="3" id="KW-1185">Reference proteome</keyword>
<reference evidence="2 3" key="1">
    <citation type="submission" date="2019-01" db="EMBL/GenBank/DDBJ databases">
        <authorList>
            <consortium name="Pathogen Informatics"/>
        </authorList>
    </citation>
    <scope>NUCLEOTIDE SEQUENCE [LARGE SCALE GENOMIC DNA]</scope>
    <source>
        <strain evidence="2 3">NCTC10138</strain>
    </source>
</reference>
<evidence type="ECO:0000313" key="3">
    <source>
        <dbReference type="Proteomes" id="UP000289841"/>
    </source>
</evidence>
<proteinExistence type="predicted"/>
<feature type="transmembrane region" description="Helical" evidence="1">
    <location>
        <begin position="270"/>
        <end position="287"/>
    </location>
</feature>
<dbReference type="KEGG" id="aaxa:NCTC10138_01232"/>
<feature type="transmembrane region" description="Helical" evidence="1">
    <location>
        <begin position="209"/>
        <end position="231"/>
    </location>
</feature>
<dbReference type="Proteomes" id="UP000289841">
    <property type="component" value="Chromosome"/>
</dbReference>
<evidence type="ECO:0000313" key="2">
    <source>
        <dbReference type="EMBL" id="VEU80845.1"/>
    </source>
</evidence>